<organism evidence="1 2">
    <name type="scientific">Salmonella enterica subsp. enterica serovar Poona</name>
    <dbReference type="NCBI Taxonomy" id="436295"/>
    <lineage>
        <taxon>Bacteria</taxon>
        <taxon>Pseudomonadati</taxon>
        <taxon>Pseudomonadota</taxon>
        <taxon>Gammaproteobacteria</taxon>
        <taxon>Enterobacterales</taxon>
        <taxon>Enterobacteriaceae</taxon>
        <taxon>Salmonella</taxon>
    </lineage>
</organism>
<accession>A0A4Z0KC20</accession>
<dbReference type="PANTHER" id="PTHR37324">
    <property type="entry name" value="PTS SYSTEM GALACTITOL-SPECIFIC EIIC COMPONENT"/>
    <property type="match status" value="1"/>
</dbReference>
<dbReference type="InterPro" id="IPR013853">
    <property type="entry name" value="EIIC-GAT"/>
</dbReference>
<name>A0A4Z0KC20_SALET</name>
<dbReference type="GO" id="GO:0005886">
    <property type="term" value="C:plasma membrane"/>
    <property type="evidence" value="ECO:0007669"/>
    <property type="project" value="TreeGrafter"/>
</dbReference>
<evidence type="ECO:0000313" key="1">
    <source>
        <dbReference type="EMBL" id="TGD34150.1"/>
    </source>
</evidence>
<proteinExistence type="predicted"/>
<dbReference type="PANTHER" id="PTHR37324:SF2">
    <property type="entry name" value="PTS SYSTEM GALACTITOL-SPECIFIC EIIC COMPONENT"/>
    <property type="match status" value="1"/>
</dbReference>
<protein>
    <submittedName>
        <fullName evidence="1">Uncharacterized protein</fullName>
    </submittedName>
</protein>
<comment type="caution">
    <text evidence="1">The sequence shown here is derived from an EMBL/GenBank/DDBJ whole genome shotgun (WGS) entry which is preliminary data.</text>
</comment>
<gene>
    <name evidence="1" type="ORF">C9F07_34115</name>
</gene>
<reference evidence="1 2" key="1">
    <citation type="submission" date="2018-03" db="EMBL/GenBank/DDBJ databases">
        <title>Non-Typhoidal Salmonella genome sequencing and assembly.</title>
        <authorList>
            <person name="Matchawe C."/>
        </authorList>
    </citation>
    <scope>NUCLEOTIDE SEQUENCE [LARGE SCALE GENOMIC DNA]</scope>
    <source>
        <strain evidence="1 2">22sa</strain>
    </source>
</reference>
<dbReference type="AlphaFoldDB" id="A0A4Z0KC20"/>
<dbReference type="Proteomes" id="UP000298196">
    <property type="component" value="Unassembled WGS sequence"/>
</dbReference>
<sequence>MFSEIMRYILDLGPTVMLPLVIIVFSKLLGMKLGDCFKSGFDFCLEGGADMQSRFNWIARLAGEQGLGG</sequence>
<evidence type="ECO:0000313" key="2">
    <source>
        <dbReference type="Proteomes" id="UP000298196"/>
    </source>
</evidence>
<dbReference type="GO" id="GO:0015577">
    <property type="term" value="F:galactitol transmembrane transporter activity"/>
    <property type="evidence" value="ECO:0007669"/>
    <property type="project" value="InterPro"/>
</dbReference>
<feature type="non-terminal residue" evidence="1">
    <location>
        <position position="69"/>
    </location>
</feature>
<keyword evidence="2" id="KW-1185">Reference proteome</keyword>
<dbReference type="EMBL" id="PYKI01003390">
    <property type="protein sequence ID" value="TGD34150.1"/>
    <property type="molecule type" value="Genomic_DNA"/>
</dbReference>